<dbReference type="SUPFAM" id="SSF52833">
    <property type="entry name" value="Thioredoxin-like"/>
    <property type="match status" value="1"/>
</dbReference>
<gene>
    <name evidence="2" type="ORF">NIES593_07060</name>
</gene>
<dbReference type="PANTHER" id="PTHR30041:SF8">
    <property type="entry name" value="PROTEIN YFFB"/>
    <property type="match status" value="1"/>
</dbReference>
<dbReference type="OrthoDB" id="9808142at2"/>
<dbReference type="InterPro" id="IPR006503">
    <property type="entry name" value="Nase-assoc"/>
</dbReference>
<organism evidence="2 3">
    <name type="scientific">Hydrococcus rivularis NIES-593</name>
    <dbReference type="NCBI Taxonomy" id="1921803"/>
    <lineage>
        <taxon>Bacteria</taxon>
        <taxon>Bacillati</taxon>
        <taxon>Cyanobacteriota</taxon>
        <taxon>Cyanophyceae</taxon>
        <taxon>Pleurocapsales</taxon>
        <taxon>Hydrococcaceae</taxon>
        <taxon>Hydrococcus</taxon>
    </lineage>
</organism>
<sequence>MAKVVFYEKPGCINNAKQRALLYAAGHKLEVRNLLKEPWTAEILRPFFGDLPVAEWFNYTAPRVKSGEVNPLDLDEQTALKLMIEDPLLIRRPLIQVGEIRRVGFNPEQIDAWIGLSPVPSNIGDVETCPHSTSRRSPNIK</sequence>
<dbReference type="Gene3D" id="3.40.30.10">
    <property type="entry name" value="Glutaredoxin"/>
    <property type="match status" value="1"/>
</dbReference>
<protein>
    <recommendedName>
        <fullName evidence="4">Nitrogenase-associated protein</fullName>
    </recommendedName>
</protein>
<dbReference type="Pfam" id="PF03960">
    <property type="entry name" value="ArsC"/>
    <property type="match status" value="1"/>
</dbReference>
<comment type="similarity">
    <text evidence="1">Belongs to the ArsC family.</text>
</comment>
<dbReference type="RefSeq" id="WP_073598916.1">
    <property type="nucleotide sequence ID" value="NZ_MRCB01000006.1"/>
</dbReference>
<dbReference type="AlphaFoldDB" id="A0A1U7HLK0"/>
<evidence type="ECO:0000313" key="2">
    <source>
        <dbReference type="EMBL" id="OKH24434.1"/>
    </source>
</evidence>
<reference evidence="2 3" key="1">
    <citation type="submission" date="2016-11" db="EMBL/GenBank/DDBJ databases">
        <title>Draft Genome Sequences of Nine Cyanobacterial Strains from Diverse Habitats.</title>
        <authorList>
            <person name="Zhu T."/>
            <person name="Hou S."/>
            <person name="Lu X."/>
            <person name="Hess W.R."/>
        </authorList>
    </citation>
    <scope>NUCLEOTIDE SEQUENCE [LARGE SCALE GENOMIC DNA]</scope>
    <source>
        <strain evidence="2 3">NIES-593</strain>
    </source>
</reference>
<dbReference type="PANTHER" id="PTHR30041">
    <property type="entry name" value="ARSENATE REDUCTASE"/>
    <property type="match status" value="1"/>
</dbReference>
<dbReference type="NCBIfam" id="TIGR01616">
    <property type="entry name" value="nitro_assoc"/>
    <property type="match status" value="1"/>
</dbReference>
<name>A0A1U7HLK0_9CYAN</name>
<evidence type="ECO:0000256" key="1">
    <source>
        <dbReference type="PROSITE-ProRule" id="PRU01282"/>
    </source>
</evidence>
<proteinExistence type="inferred from homology"/>
<dbReference type="CDD" id="cd03033">
    <property type="entry name" value="ArsC_15kD"/>
    <property type="match status" value="1"/>
</dbReference>
<comment type="caution">
    <text evidence="2">The sequence shown here is derived from an EMBL/GenBank/DDBJ whole genome shotgun (WGS) entry which is preliminary data.</text>
</comment>
<keyword evidence="3" id="KW-1185">Reference proteome</keyword>
<dbReference type="InterPro" id="IPR036249">
    <property type="entry name" value="Thioredoxin-like_sf"/>
</dbReference>
<evidence type="ECO:0000313" key="3">
    <source>
        <dbReference type="Proteomes" id="UP000186868"/>
    </source>
</evidence>
<dbReference type="Proteomes" id="UP000186868">
    <property type="component" value="Unassembled WGS sequence"/>
</dbReference>
<dbReference type="STRING" id="1921803.NIES593_07060"/>
<dbReference type="EMBL" id="MRCB01000006">
    <property type="protein sequence ID" value="OKH24434.1"/>
    <property type="molecule type" value="Genomic_DNA"/>
</dbReference>
<dbReference type="InterPro" id="IPR006660">
    <property type="entry name" value="Arsenate_reductase-like"/>
</dbReference>
<accession>A0A1U7HLK0</accession>
<dbReference type="PROSITE" id="PS51353">
    <property type="entry name" value="ARSC"/>
    <property type="match status" value="1"/>
</dbReference>
<evidence type="ECO:0008006" key="4">
    <source>
        <dbReference type="Google" id="ProtNLM"/>
    </source>
</evidence>